<organism evidence="1">
    <name type="scientific">bioreactor metagenome</name>
    <dbReference type="NCBI Taxonomy" id="1076179"/>
    <lineage>
        <taxon>unclassified sequences</taxon>
        <taxon>metagenomes</taxon>
        <taxon>ecological metagenomes</taxon>
    </lineage>
</organism>
<proteinExistence type="predicted"/>
<dbReference type="PIRSF" id="PIRSF034934">
    <property type="entry name" value="AbiF_AbiD"/>
    <property type="match status" value="1"/>
</dbReference>
<dbReference type="EMBL" id="VSSQ01000332">
    <property type="protein sequence ID" value="MPL91541.1"/>
    <property type="molecule type" value="Genomic_DNA"/>
</dbReference>
<dbReference type="InterPro" id="IPR017034">
    <property type="entry name" value="Abi_system_AbiD/AbiF"/>
</dbReference>
<dbReference type="AlphaFoldDB" id="A0A644VJQ4"/>
<evidence type="ECO:0008006" key="2">
    <source>
        <dbReference type="Google" id="ProtNLM"/>
    </source>
</evidence>
<dbReference type="InterPro" id="IPR011664">
    <property type="entry name" value="Abi_system_AbiD/AbiF-like"/>
</dbReference>
<dbReference type="Pfam" id="PF07751">
    <property type="entry name" value="Abi_2"/>
    <property type="match status" value="1"/>
</dbReference>
<comment type="caution">
    <text evidence="1">The sequence shown here is derived from an EMBL/GenBank/DDBJ whole genome shotgun (WGS) entry which is preliminary data.</text>
</comment>
<reference evidence="1" key="1">
    <citation type="submission" date="2019-08" db="EMBL/GenBank/DDBJ databases">
        <authorList>
            <person name="Kucharzyk K."/>
            <person name="Murdoch R.W."/>
            <person name="Higgins S."/>
            <person name="Loffler F."/>
        </authorList>
    </citation>
    <scope>NUCLEOTIDE SEQUENCE</scope>
</reference>
<name>A0A644VJQ4_9ZZZZ</name>
<gene>
    <name evidence="1" type="ORF">SDC9_37616</name>
</gene>
<protein>
    <recommendedName>
        <fullName evidence="2">Abi-like protein</fullName>
    </recommendedName>
</protein>
<evidence type="ECO:0000313" key="1">
    <source>
        <dbReference type="EMBL" id="MPL91541.1"/>
    </source>
</evidence>
<accession>A0A644VJQ4</accession>
<sequence length="324" mass="39361">MDYNKKPKTFTEQVELLEERGLIIEDKEKAISRLANISYYRLSAYMIPFKKITTINNKNYYCDEFISNITWRKVYELYVFDRKLRLLVFDAIERLEIAIRTQIIYQLSHKYGSHWQDNKDIFSTTKLKTKDKTINIDIYSELQEHLQEQLKNNKAEVFIKHYYETYDKPKNPPSWMAVETMYFNQLSKICRNLKNKKDTKDIARYFNIKSEEVFCSWLHSINYIRNLCAHHSRLWNRDMDIIPKLYFYKDNNLNWMKDENLNKLNRNKLYYSLCVLNFFLQTANPTSTFNNRLIDLINDYKDVVGLSYMGFPDNWKEESLWKRK</sequence>